<evidence type="ECO:0000313" key="3">
    <source>
        <dbReference type="Proteomes" id="UP000270924"/>
    </source>
</evidence>
<gene>
    <name evidence="2" type="ORF">WBA_LOCUS3837</name>
</gene>
<dbReference type="AlphaFoldDB" id="A0A3P7DKR0"/>
<dbReference type="InParanoid" id="A0A3P7DKR0"/>
<reference evidence="2 3" key="1">
    <citation type="submission" date="2018-11" db="EMBL/GenBank/DDBJ databases">
        <authorList>
            <consortium name="Pathogen Informatics"/>
        </authorList>
    </citation>
    <scope>NUCLEOTIDE SEQUENCE [LARGE SCALE GENOMIC DNA]</scope>
</reference>
<evidence type="ECO:0000313" key="2">
    <source>
        <dbReference type="EMBL" id="VDM10451.1"/>
    </source>
</evidence>
<name>A0A3P7DKR0_WUCBA</name>
<dbReference type="Proteomes" id="UP000270924">
    <property type="component" value="Unassembled WGS sequence"/>
</dbReference>
<keyword evidence="3" id="KW-1185">Reference proteome</keyword>
<protein>
    <submittedName>
        <fullName evidence="2">Uncharacterized protein</fullName>
    </submittedName>
</protein>
<proteinExistence type="predicted"/>
<organism evidence="2 3">
    <name type="scientific">Wuchereria bancrofti</name>
    <dbReference type="NCBI Taxonomy" id="6293"/>
    <lineage>
        <taxon>Eukaryota</taxon>
        <taxon>Metazoa</taxon>
        <taxon>Ecdysozoa</taxon>
        <taxon>Nematoda</taxon>
        <taxon>Chromadorea</taxon>
        <taxon>Rhabditida</taxon>
        <taxon>Spirurina</taxon>
        <taxon>Spiruromorpha</taxon>
        <taxon>Filarioidea</taxon>
        <taxon>Onchocercidae</taxon>
        <taxon>Wuchereria</taxon>
    </lineage>
</organism>
<evidence type="ECO:0000256" key="1">
    <source>
        <dbReference type="SAM" id="MobiDB-lite"/>
    </source>
</evidence>
<accession>A0A3P7DKR0</accession>
<feature type="region of interest" description="Disordered" evidence="1">
    <location>
        <begin position="45"/>
        <end position="77"/>
    </location>
</feature>
<sequence>MVTHNSLALVLVDKQERNGTPLLVISKVIPDKLLGISNIMDSKDSSSLVISRERTRPSISSQHNRNHNQRRQVQLQQ</sequence>
<dbReference type="EMBL" id="UYWW01001408">
    <property type="protein sequence ID" value="VDM10451.1"/>
    <property type="molecule type" value="Genomic_DNA"/>
</dbReference>